<keyword evidence="3" id="KW-0378">Hydrolase</keyword>
<dbReference type="InterPro" id="IPR044925">
    <property type="entry name" value="His-Me_finger_sf"/>
</dbReference>
<evidence type="ECO:0000313" key="6">
    <source>
        <dbReference type="Proteomes" id="UP000184172"/>
    </source>
</evidence>
<dbReference type="InterPro" id="IPR007346">
    <property type="entry name" value="Endonuclease-I"/>
</dbReference>
<keyword evidence="6" id="KW-1185">Reference proteome</keyword>
<reference evidence="6" key="1">
    <citation type="submission" date="2016-11" db="EMBL/GenBank/DDBJ databases">
        <authorList>
            <person name="Varghese N."/>
            <person name="Submissions S."/>
        </authorList>
    </citation>
    <scope>NUCLEOTIDE SEQUENCE [LARGE SCALE GENOMIC DNA]</scope>
    <source>
        <strain evidence="6">DSM 26349</strain>
    </source>
</reference>
<feature type="compositionally biased region" description="Polar residues" evidence="4">
    <location>
        <begin position="22"/>
        <end position="40"/>
    </location>
</feature>
<comment type="similarity">
    <text evidence="1">Belongs to the EndA/NucM nuclease family.</text>
</comment>
<dbReference type="GO" id="GO:0016787">
    <property type="term" value="F:hydrolase activity"/>
    <property type="evidence" value="ECO:0007669"/>
    <property type="project" value="UniProtKB-KW"/>
</dbReference>
<dbReference type="EMBL" id="FQYV01000027">
    <property type="protein sequence ID" value="SHJ82174.1"/>
    <property type="molecule type" value="Genomic_DNA"/>
</dbReference>
<dbReference type="PANTHER" id="PTHR33607:SF2">
    <property type="entry name" value="ENDONUCLEASE-1"/>
    <property type="match status" value="1"/>
</dbReference>
<organism evidence="5 6">
    <name type="scientific">Aequorivita viscosa</name>
    <dbReference type="NCBI Taxonomy" id="797419"/>
    <lineage>
        <taxon>Bacteria</taxon>
        <taxon>Pseudomonadati</taxon>
        <taxon>Bacteroidota</taxon>
        <taxon>Flavobacteriia</taxon>
        <taxon>Flavobacteriales</taxon>
        <taxon>Flavobacteriaceae</taxon>
        <taxon>Aequorivita</taxon>
    </lineage>
</organism>
<protein>
    <submittedName>
        <fullName evidence="5">Endonuclease I</fullName>
    </submittedName>
</protein>
<dbReference type="AlphaFoldDB" id="A0A1M6MFC3"/>
<proteinExistence type="inferred from homology"/>
<keyword evidence="2" id="KW-0540">Nuclease</keyword>
<name>A0A1M6MFC3_9FLAO</name>
<evidence type="ECO:0000256" key="3">
    <source>
        <dbReference type="ARBA" id="ARBA00022801"/>
    </source>
</evidence>
<evidence type="ECO:0000256" key="4">
    <source>
        <dbReference type="SAM" id="MobiDB-lite"/>
    </source>
</evidence>
<dbReference type="SUPFAM" id="SSF54060">
    <property type="entry name" value="His-Me finger endonucleases"/>
    <property type="match status" value="1"/>
</dbReference>
<dbReference type="GO" id="GO:0004519">
    <property type="term" value="F:endonuclease activity"/>
    <property type="evidence" value="ECO:0007669"/>
    <property type="project" value="UniProtKB-KW"/>
</dbReference>
<dbReference type="Proteomes" id="UP000184172">
    <property type="component" value="Unassembled WGS sequence"/>
</dbReference>
<feature type="compositionally biased region" description="Polar residues" evidence="4">
    <location>
        <begin position="1"/>
        <end position="12"/>
    </location>
</feature>
<keyword evidence="5" id="KW-0255">Endonuclease</keyword>
<evidence type="ECO:0000313" key="5">
    <source>
        <dbReference type="EMBL" id="SHJ82174.1"/>
    </source>
</evidence>
<feature type="region of interest" description="Disordered" evidence="4">
    <location>
        <begin position="1"/>
        <end position="40"/>
    </location>
</feature>
<accession>A0A1M6MFC3</accession>
<evidence type="ECO:0000256" key="2">
    <source>
        <dbReference type="ARBA" id="ARBA00022722"/>
    </source>
</evidence>
<dbReference type="PANTHER" id="PTHR33607">
    <property type="entry name" value="ENDONUCLEASE-1"/>
    <property type="match status" value="1"/>
</dbReference>
<evidence type="ECO:0000256" key="1">
    <source>
        <dbReference type="ARBA" id="ARBA00006429"/>
    </source>
</evidence>
<sequence length="173" mass="19423">MANPSLDTSYPSAGTDVHNLRSCDSQMNSSRSNRIFQDGNGNSHITSIGNFYPGDEHKGDVARIAMYMYTRYPEQCEAINLGYGTTDNSPLNDMPDVFLRWNLEDPVSQFEKERNEVIYQYQGNRNPFIDNPYIATLIWNGEAAEDTWGSLSTGGAEVESLSVYPLILPTMFT</sequence>
<dbReference type="Pfam" id="PF04231">
    <property type="entry name" value="Endonuclease_1"/>
    <property type="match status" value="1"/>
</dbReference>
<gene>
    <name evidence="5" type="ORF">SAMN04487908_1276</name>
</gene>